<evidence type="ECO:0000313" key="6">
    <source>
        <dbReference type="Proteomes" id="UP000045039"/>
    </source>
</evidence>
<dbReference type="EMBL" id="CVVU01000256">
    <property type="protein sequence ID" value="CRP93582.1"/>
    <property type="molecule type" value="Genomic_DNA"/>
</dbReference>
<dbReference type="Proteomes" id="UP000194857">
    <property type="component" value="Unassembled WGS sequence"/>
</dbReference>
<evidence type="ECO:0000256" key="1">
    <source>
        <dbReference type="SAM" id="Phobius"/>
    </source>
</evidence>
<reference evidence="5 8" key="5">
    <citation type="submission" date="2019-01" db="EMBL/GenBank/DDBJ databases">
        <title>The Pseudomonas aeruginosa pan-genome provides new insights on its population structure, horizontal gene transfer and pathogenicity.</title>
        <authorList>
            <person name="Freschi L."/>
            <person name="Vincent A.T."/>
            <person name="Jeukens J."/>
            <person name="Emond-Rheault J.-G."/>
            <person name="Kukavica-Ibrulj I."/>
            <person name="Dupont M.-J."/>
            <person name="Charette S.J."/>
            <person name="Boyle B."/>
            <person name="Levesque R.C."/>
        </authorList>
    </citation>
    <scope>NUCLEOTIDE SEQUENCE [LARGE SCALE GENOMIC DNA]</scope>
    <source>
        <strain evidence="5 8">PA-W36</strain>
    </source>
</reference>
<proteinExistence type="predicted"/>
<reference evidence="3" key="6">
    <citation type="submission" date="2020-01" db="EMBL/GenBank/DDBJ databases">
        <title>Bacteria Cultured from War Wounds Associated with the Conflict in Eastern Ukraine.</title>
        <authorList>
            <person name="Snesrud E."/>
            <person name="Galac M.R."/>
            <person name="Mc Gann P."/>
            <person name="Valentine K."/>
            <person name="Viacheslav K."/>
        </authorList>
    </citation>
    <scope>NUCLEOTIDE SEQUENCE</scope>
    <source>
        <strain evidence="3">VNMU148</strain>
    </source>
</reference>
<evidence type="ECO:0000313" key="4">
    <source>
        <dbReference type="EMBL" id="OTI63849.1"/>
    </source>
</evidence>
<evidence type="ECO:0000313" key="5">
    <source>
        <dbReference type="EMBL" id="RPM12249.1"/>
    </source>
</evidence>
<keyword evidence="1" id="KW-0472">Membrane</keyword>
<feature type="transmembrane region" description="Helical" evidence="1">
    <location>
        <begin position="64"/>
        <end position="84"/>
    </location>
</feature>
<accession>A0A0C7D3Q5</accession>
<dbReference type="AlphaFoldDB" id="A0A0C7D3Q5"/>
<dbReference type="PANTHER" id="PTHR38775">
    <property type="entry name" value="INNER MEMBRANE PROTEIN-RELATED"/>
    <property type="match status" value="1"/>
</dbReference>
<evidence type="ECO:0000313" key="8">
    <source>
        <dbReference type="Proteomes" id="UP000284767"/>
    </source>
</evidence>
<dbReference type="OMA" id="RRHPWRD"/>
<organism evidence="4 7">
    <name type="scientific">Pseudomonas aeruginosa</name>
    <dbReference type="NCBI Taxonomy" id="287"/>
    <lineage>
        <taxon>Bacteria</taxon>
        <taxon>Pseudomonadati</taxon>
        <taxon>Pseudomonadota</taxon>
        <taxon>Gammaproteobacteria</taxon>
        <taxon>Pseudomonadales</taxon>
        <taxon>Pseudomonadaceae</taxon>
        <taxon>Pseudomonas</taxon>
    </lineage>
</organism>
<reference evidence="4 7" key="3">
    <citation type="submission" date="2017-05" db="EMBL/GenBank/DDBJ databases">
        <authorList>
            <person name="Song R."/>
            <person name="Chenine A.L."/>
            <person name="Ruprecht R.M."/>
        </authorList>
    </citation>
    <scope>NUCLEOTIDE SEQUENCE [LARGE SCALE GENOMIC DNA]</scope>
    <source>
        <strain evidence="4 7">S567_C10_BS</strain>
    </source>
</reference>
<accession>A0A1S1C4P1</accession>
<name>A0A0C7D3Q5_PSEAI</name>
<feature type="transmembrane region" description="Helical" evidence="1">
    <location>
        <begin position="7"/>
        <end position="27"/>
    </location>
</feature>
<dbReference type="Proteomes" id="UP000284767">
    <property type="component" value="Unassembled WGS sequence"/>
</dbReference>
<dbReference type="Proteomes" id="UP000644192">
    <property type="component" value="Unassembled WGS sequence"/>
</dbReference>
<dbReference type="InterPro" id="IPR009525">
    <property type="entry name" value="DUF1145"/>
</dbReference>
<reference evidence="5 8" key="4">
    <citation type="submission" date="2017-08" db="EMBL/GenBank/DDBJ databases">
        <authorList>
            <person name="Feschi L."/>
            <person name="Jeukens J."/>
            <person name="Emond-Rheault J.-G."/>
            <person name="Kukavica-Ibrulj I."/>
            <person name="Boyle B."/>
            <person name="Levesque R.C."/>
        </authorList>
    </citation>
    <scope>NUCLEOTIDE SEQUENCE [LARGE SCALE GENOMIC DNA]</scope>
    <source>
        <strain evidence="5 8">PA-W36</strain>
    </source>
</reference>
<dbReference type="EMBL" id="WXZT01000003">
    <property type="protein sequence ID" value="MZZ11633.1"/>
    <property type="molecule type" value="Genomic_DNA"/>
</dbReference>
<dbReference type="EMBL" id="NSNE01000012">
    <property type="protein sequence ID" value="RPM12249.1"/>
    <property type="molecule type" value="Genomic_DNA"/>
</dbReference>
<evidence type="ECO:0000313" key="2">
    <source>
        <dbReference type="EMBL" id="CRP93582.1"/>
    </source>
</evidence>
<dbReference type="Pfam" id="PF06611">
    <property type="entry name" value="DUF1145"/>
    <property type="match status" value="1"/>
</dbReference>
<evidence type="ECO:0000313" key="7">
    <source>
        <dbReference type="Proteomes" id="UP000194857"/>
    </source>
</evidence>
<feature type="transmembrane region" description="Helical" evidence="1">
    <location>
        <begin position="33"/>
        <end position="52"/>
    </location>
</feature>
<keyword evidence="1" id="KW-0812">Transmembrane</keyword>
<evidence type="ECO:0000313" key="3">
    <source>
        <dbReference type="EMBL" id="MZZ11633.1"/>
    </source>
</evidence>
<dbReference type="PANTHER" id="PTHR38775:SF1">
    <property type="entry name" value="INNER MEMBRANE PROTEIN"/>
    <property type="match status" value="1"/>
</dbReference>
<gene>
    <name evidence="4" type="ORF">CAZ10_06410</name>
    <name evidence="3" type="ORF">GUL26_05205</name>
    <name evidence="5" type="ORF">IPC1295_20365</name>
    <name evidence="2" type="ORF">PAERUG_P19_London_7_VIM_2_05_10_06065</name>
</gene>
<protein>
    <submittedName>
        <fullName evidence="3">DUF1145 domain-containing protein</fullName>
    </submittedName>
</protein>
<dbReference type="Proteomes" id="UP000045039">
    <property type="component" value="Unassembled WGS sequence"/>
</dbReference>
<keyword evidence="1" id="KW-1133">Transmembrane helix</keyword>
<dbReference type="EMBL" id="NFFZ01000003">
    <property type="protein sequence ID" value="OTI63849.1"/>
    <property type="molecule type" value="Genomic_DNA"/>
</dbReference>
<reference evidence="6" key="1">
    <citation type="submission" date="2015-06" db="EMBL/GenBank/DDBJ databases">
        <authorList>
            <person name="Radhakrishnan Rajesh"/>
            <person name="Underwood Anthony"/>
            <person name="Al-Shahib Ali"/>
        </authorList>
    </citation>
    <scope>NUCLEOTIDE SEQUENCE [LARGE SCALE GENOMIC DNA]</scope>
    <source>
        <strain evidence="6">P19_London_7_VIM_2_05_10</strain>
    </source>
</reference>
<comment type="caution">
    <text evidence="4">The sequence shown here is derived from an EMBL/GenBank/DDBJ whole genome shotgun (WGS) entry which is preliminary data.</text>
</comment>
<reference evidence="2" key="2">
    <citation type="submission" date="2015-06" db="EMBL/GenBank/DDBJ databases">
        <authorList>
            <person name="Radhakrishnan R."/>
            <person name="Underwood A."/>
            <person name="Al-Shahib A."/>
        </authorList>
    </citation>
    <scope>NUCLEOTIDE SEQUENCE</scope>
    <source>
        <strain evidence="2">P19_London_7_VIM_2_05_10</strain>
    </source>
</reference>
<dbReference type="RefSeq" id="WP_003082018.1">
    <property type="nucleotide sequence ID" value="NZ_AP014839.1"/>
</dbReference>
<sequence length="99" mass="10938">MKAFLGLGKLVTLVFWGAVLVNLLHPFAYPLNWLLSIAGGLILLIHLIEILVLGGRLKARAHPWLDRLQVLLFGVFHMLALPALSPASELPQDKEDDHA</sequence>